<name>A0ABR8Y8K2_9BACT</name>
<keyword evidence="3" id="KW-1185">Reference proteome</keyword>
<protein>
    <recommendedName>
        <fullName evidence="4">DUF3137 domain-containing protein</fullName>
    </recommendedName>
</protein>
<evidence type="ECO:0000313" key="3">
    <source>
        <dbReference type="Proteomes" id="UP000620874"/>
    </source>
</evidence>
<keyword evidence="1" id="KW-1133">Transmembrane helix</keyword>
<keyword evidence="1" id="KW-0472">Membrane</keyword>
<keyword evidence="1" id="KW-0812">Transmembrane</keyword>
<gene>
    <name evidence="2" type="ORF">H9625_08855</name>
</gene>
<proteinExistence type="predicted"/>
<reference evidence="2 3" key="1">
    <citation type="submission" date="2020-08" db="EMBL/GenBank/DDBJ databases">
        <title>A Genomic Blueprint of the Chicken Gut Microbiome.</title>
        <authorList>
            <person name="Gilroy R."/>
            <person name="Ravi A."/>
            <person name="Getino M."/>
            <person name="Pursley I."/>
            <person name="Horton D.L."/>
            <person name="Alikhan N.-F."/>
            <person name="Baker D."/>
            <person name="Gharbi K."/>
            <person name="Hall N."/>
            <person name="Watson M."/>
            <person name="Adriaenssens E.M."/>
            <person name="Foster-Nyarko E."/>
            <person name="Jarju S."/>
            <person name="Secka A."/>
            <person name="Antonio M."/>
            <person name="Oren A."/>
            <person name="Chaudhuri R."/>
            <person name="La Ragione R.M."/>
            <person name="Hildebrand F."/>
            <person name="Pallen M.J."/>
        </authorList>
    </citation>
    <scope>NUCLEOTIDE SEQUENCE [LARGE SCALE GENOMIC DNA]</scope>
    <source>
        <strain evidence="2 3">Sa1CVN1</strain>
    </source>
</reference>
<accession>A0ABR8Y8K2</accession>
<comment type="caution">
    <text evidence="2">The sequence shown here is derived from an EMBL/GenBank/DDBJ whole genome shotgun (WGS) entry which is preliminary data.</text>
</comment>
<evidence type="ECO:0008006" key="4">
    <source>
        <dbReference type="Google" id="ProtNLM"/>
    </source>
</evidence>
<feature type="transmembrane region" description="Helical" evidence="1">
    <location>
        <begin position="20"/>
        <end position="46"/>
    </location>
</feature>
<dbReference type="Proteomes" id="UP000620874">
    <property type="component" value="Unassembled WGS sequence"/>
</dbReference>
<sequence length="566" mass="64124">MRNDTDIRKEAYRRILKRELCWWLVAIAGGLLLAGVFSGSGIVNLFLHGFQGIGSCWAGIICLVVTGYIAYSLLGILREKRKLIGHGIQAEAVVTAIQKEIDVEEGGEAFVAVYEFTLPGGRKWKVKEQLNGSQAGLLRLIEVGSRVPVFVDRDHPYKFYLYTHLLVRQFYEEEKTFVNSLEKLKRQGTNVGNIGEAILRHQERGQRVFRSRRKWRWLPSAIVAFVMVLVTAFGYIIYNRFEAYVLVSDLNLPPGFSYYNAYATELHEYLPGNNRWSYTDEDGYEDWTSSWRFTDKCKRPMFVVWGTQGLTHTRTTSMLMIPESYRDRLDEFIYDMNADLKPKLQKLLKGFAPRTGLCILSPVLKDTMQIEGGGYWPLLTLGGACATAAAEIRLKASGVNPDTLRVDKTTMFYYATIEAVSDRDTLATDAVTRIAGGVERFGVLYASVGIQGFRLTSARSTPLNQATPFAMASLLGRLMRYKDHLFREHPDIYETQDYLELTLKDKRWITYYTLACAEAGGRRVLNVFALVGDHLLVIFMEGADVSEETLMKKAGELMLVAKDNLP</sequence>
<feature type="transmembrane region" description="Helical" evidence="1">
    <location>
        <begin position="217"/>
        <end position="238"/>
    </location>
</feature>
<feature type="transmembrane region" description="Helical" evidence="1">
    <location>
        <begin position="52"/>
        <end position="74"/>
    </location>
</feature>
<organism evidence="2 3">
    <name type="scientific">Phocaeicola intestinalis</name>
    <dbReference type="NCBI Taxonomy" id="2762212"/>
    <lineage>
        <taxon>Bacteria</taxon>
        <taxon>Pseudomonadati</taxon>
        <taxon>Bacteroidota</taxon>
        <taxon>Bacteroidia</taxon>
        <taxon>Bacteroidales</taxon>
        <taxon>Bacteroidaceae</taxon>
        <taxon>Phocaeicola</taxon>
    </lineage>
</organism>
<evidence type="ECO:0000313" key="2">
    <source>
        <dbReference type="EMBL" id="MBD8040543.1"/>
    </source>
</evidence>
<evidence type="ECO:0000256" key="1">
    <source>
        <dbReference type="SAM" id="Phobius"/>
    </source>
</evidence>
<dbReference type="EMBL" id="JACSPP010000023">
    <property type="protein sequence ID" value="MBD8040543.1"/>
    <property type="molecule type" value="Genomic_DNA"/>
</dbReference>
<dbReference type="RefSeq" id="WP_191763966.1">
    <property type="nucleotide sequence ID" value="NZ_JACSPP010000023.1"/>
</dbReference>